<name>A0A8H5GMF2_9AGAR</name>
<keyword evidence="3" id="KW-0863">Zinc-finger</keyword>
<evidence type="ECO:0000256" key="4">
    <source>
        <dbReference type="ARBA" id="ARBA00022833"/>
    </source>
</evidence>
<reference evidence="8 9" key="1">
    <citation type="journal article" date="2020" name="ISME J.">
        <title>Uncovering the hidden diversity of litter-decomposition mechanisms in mushroom-forming fungi.</title>
        <authorList>
            <person name="Floudas D."/>
            <person name="Bentzer J."/>
            <person name="Ahren D."/>
            <person name="Johansson T."/>
            <person name="Persson P."/>
            <person name="Tunlid A."/>
        </authorList>
    </citation>
    <scope>NUCLEOTIDE SEQUENCE [LARGE SCALE GENOMIC DNA]</scope>
    <source>
        <strain evidence="8 9">CBS 291.85</strain>
    </source>
</reference>
<feature type="compositionally biased region" description="Basic residues" evidence="6">
    <location>
        <begin position="147"/>
        <end position="163"/>
    </location>
</feature>
<dbReference type="SUPFAM" id="SSF53098">
    <property type="entry name" value="Ribonuclease H-like"/>
    <property type="match status" value="1"/>
</dbReference>
<dbReference type="EMBL" id="JAACJM010000018">
    <property type="protein sequence ID" value="KAF5367678.1"/>
    <property type="molecule type" value="Genomic_DNA"/>
</dbReference>
<evidence type="ECO:0000256" key="2">
    <source>
        <dbReference type="ARBA" id="ARBA00022723"/>
    </source>
</evidence>
<feature type="compositionally biased region" description="Basic residues" evidence="6">
    <location>
        <begin position="89"/>
        <end position="102"/>
    </location>
</feature>
<dbReference type="Proteomes" id="UP000559256">
    <property type="component" value="Unassembled WGS sequence"/>
</dbReference>
<keyword evidence="4" id="KW-0862">Zinc</keyword>
<feature type="domain" description="HAT C-terminal dimerisation" evidence="7">
    <location>
        <begin position="817"/>
        <end position="897"/>
    </location>
</feature>
<dbReference type="AlphaFoldDB" id="A0A8H5GMF2"/>
<evidence type="ECO:0000259" key="7">
    <source>
        <dbReference type="Pfam" id="PF05699"/>
    </source>
</evidence>
<sequence length="906" mass="102701">MSRGLYHDLAASGPAGVTFGNMDNSQCAVNPDGTLKDASEIQFYNDPADTVPISGPGSGDGNIRPSRNKHTKMLEAVQADLTGDEVTTKAKKRKVRKGKKAKKGSDSSEGSDFEDDGESTDVSEDPVSDVPNEERAQVLNAKTFPPKQKKPVKKKRRIHKKSAAKTQTPSRAATVEEVEDEEASPRTASLSSAAFGSIKRTNPIYLFFEEVAVNAKGETGEKGDKHFRCLHGSHHVLTITKKMNSSLNADHHIAGLHNHLKSNFRNLYNFYETEMALSHNKRSTSQLVVPRLMPNFKPCWATRLRSARTVSRRLLLGNRLLLRQVARLIYFMLSADVEPWDQEKFEDLLIKWIVACDQPFAEVETQEFIDLLQYVHHSGGALHIPKKDAVRRKVLKGKVALSIDAWTSSNQYPFLAVVAHYIADDGVLEECLIDFRELEGAHSGENMAEAVWKTLETYGLLGKITIIMDNATNNDTMMQSLEERCCRKKIPFSAKASRMRCMPHTIHLAALKARIGAISSKTSEKLSARGGNYQDNFNIIPDKSMATDNVEDNETADYDDDEEDLENLKRDGITPAVTKLRKIVRDVRSSPQRHAAWLREIDEIYAEADQEKRTYKLLMLILDVITRWGSTHQMMRRGIQFRDAVDSYAHSCVELQDFCLSSEEWDTLIMVTSWLKEFRAATVQMSATHTPMLSRTLEIMQDLEHHVRDILANLPWTTLAHIRDALVAAHNKLILDPRVNRDVLEEDYKKDVTLDGHLKKSRNELRTYFETNYLSRPSTVATSSTIPIQDDIVYIDGSPQKKKTSRYHRRVDAPRDELTEFWKQPPQDSEKCDPIQWWQGQKATFPTLYRLALDIFSIPGSAVAVERMFSGGRDTISLRRASLHPDTIRMLMIAKNRLHLARRHRK</sequence>
<dbReference type="GO" id="GO:0005634">
    <property type="term" value="C:nucleus"/>
    <property type="evidence" value="ECO:0007669"/>
    <property type="project" value="UniProtKB-SubCell"/>
</dbReference>
<protein>
    <recommendedName>
        <fullName evidence="7">HAT C-terminal dimerisation domain-containing protein</fullName>
    </recommendedName>
</protein>
<dbReference type="PANTHER" id="PTHR46481:SF10">
    <property type="entry name" value="ZINC FINGER BED DOMAIN-CONTAINING PROTEIN 39"/>
    <property type="match status" value="1"/>
</dbReference>
<dbReference type="GO" id="GO:0046983">
    <property type="term" value="F:protein dimerization activity"/>
    <property type="evidence" value="ECO:0007669"/>
    <property type="project" value="InterPro"/>
</dbReference>
<comment type="subcellular location">
    <subcellularLocation>
        <location evidence="1">Nucleus</location>
    </subcellularLocation>
</comment>
<dbReference type="InterPro" id="IPR052035">
    <property type="entry name" value="ZnF_BED_domain_contain"/>
</dbReference>
<feature type="region of interest" description="Disordered" evidence="6">
    <location>
        <begin position="46"/>
        <end position="190"/>
    </location>
</feature>
<dbReference type="InterPro" id="IPR008906">
    <property type="entry name" value="HATC_C_dom"/>
</dbReference>
<dbReference type="GO" id="GO:0008270">
    <property type="term" value="F:zinc ion binding"/>
    <property type="evidence" value="ECO:0007669"/>
    <property type="project" value="UniProtKB-KW"/>
</dbReference>
<comment type="caution">
    <text evidence="8">The sequence shown here is derived from an EMBL/GenBank/DDBJ whole genome shotgun (WGS) entry which is preliminary data.</text>
</comment>
<keyword evidence="2" id="KW-0479">Metal-binding</keyword>
<evidence type="ECO:0000313" key="8">
    <source>
        <dbReference type="EMBL" id="KAF5367678.1"/>
    </source>
</evidence>
<organism evidence="8 9">
    <name type="scientific">Tetrapyrgos nigripes</name>
    <dbReference type="NCBI Taxonomy" id="182062"/>
    <lineage>
        <taxon>Eukaryota</taxon>
        <taxon>Fungi</taxon>
        <taxon>Dikarya</taxon>
        <taxon>Basidiomycota</taxon>
        <taxon>Agaricomycotina</taxon>
        <taxon>Agaricomycetes</taxon>
        <taxon>Agaricomycetidae</taxon>
        <taxon>Agaricales</taxon>
        <taxon>Marasmiineae</taxon>
        <taxon>Marasmiaceae</taxon>
        <taxon>Tetrapyrgos</taxon>
    </lineage>
</organism>
<evidence type="ECO:0000256" key="1">
    <source>
        <dbReference type="ARBA" id="ARBA00004123"/>
    </source>
</evidence>
<dbReference type="OrthoDB" id="3259181at2759"/>
<keyword evidence="9" id="KW-1185">Reference proteome</keyword>
<evidence type="ECO:0000256" key="6">
    <source>
        <dbReference type="SAM" id="MobiDB-lite"/>
    </source>
</evidence>
<evidence type="ECO:0000256" key="3">
    <source>
        <dbReference type="ARBA" id="ARBA00022771"/>
    </source>
</evidence>
<keyword evidence="5" id="KW-0539">Nucleus</keyword>
<feature type="compositionally biased region" description="Acidic residues" evidence="6">
    <location>
        <begin position="109"/>
        <end position="127"/>
    </location>
</feature>
<dbReference type="PANTHER" id="PTHR46481">
    <property type="entry name" value="ZINC FINGER BED DOMAIN-CONTAINING PROTEIN 4"/>
    <property type="match status" value="1"/>
</dbReference>
<gene>
    <name evidence="8" type="ORF">D9758_009912</name>
</gene>
<dbReference type="Pfam" id="PF05699">
    <property type="entry name" value="Dimer_Tnp_hAT"/>
    <property type="match status" value="1"/>
</dbReference>
<proteinExistence type="predicted"/>
<evidence type="ECO:0000313" key="9">
    <source>
        <dbReference type="Proteomes" id="UP000559256"/>
    </source>
</evidence>
<accession>A0A8H5GMF2</accession>
<dbReference type="InterPro" id="IPR012337">
    <property type="entry name" value="RNaseH-like_sf"/>
</dbReference>
<evidence type="ECO:0000256" key="5">
    <source>
        <dbReference type="ARBA" id="ARBA00023242"/>
    </source>
</evidence>